<feature type="domain" description="HTH gntR-type" evidence="4">
    <location>
        <begin position="9"/>
        <end position="78"/>
    </location>
</feature>
<keyword evidence="1" id="KW-0805">Transcription regulation</keyword>
<dbReference type="GO" id="GO:0003700">
    <property type="term" value="F:DNA-binding transcription factor activity"/>
    <property type="evidence" value="ECO:0007669"/>
    <property type="project" value="InterPro"/>
</dbReference>
<evidence type="ECO:0000256" key="2">
    <source>
        <dbReference type="ARBA" id="ARBA00023125"/>
    </source>
</evidence>
<dbReference type="CDD" id="cd07377">
    <property type="entry name" value="WHTH_GntR"/>
    <property type="match status" value="1"/>
</dbReference>
<dbReference type="PANTHER" id="PTHR44846">
    <property type="entry name" value="MANNOSYL-D-GLYCERATE TRANSPORT/METABOLISM SYSTEM REPRESSOR MNGR-RELATED"/>
    <property type="match status" value="1"/>
</dbReference>
<dbReference type="InterPro" id="IPR036390">
    <property type="entry name" value="WH_DNA-bd_sf"/>
</dbReference>
<evidence type="ECO:0000313" key="5">
    <source>
        <dbReference type="EMBL" id="MCP2363094.1"/>
    </source>
</evidence>
<comment type="caution">
    <text evidence="5">The sequence shown here is derived from an EMBL/GenBank/DDBJ whole genome shotgun (WGS) entry which is preliminary data.</text>
</comment>
<dbReference type="Pfam" id="PF00392">
    <property type="entry name" value="GntR"/>
    <property type="match status" value="1"/>
</dbReference>
<dbReference type="SUPFAM" id="SSF46785">
    <property type="entry name" value="Winged helix' DNA-binding domain"/>
    <property type="match status" value="1"/>
</dbReference>
<dbReference type="Gene3D" id="1.10.10.10">
    <property type="entry name" value="Winged helix-like DNA-binding domain superfamily/Winged helix DNA-binding domain"/>
    <property type="match status" value="1"/>
</dbReference>
<evidence type="ECO:0000313" key="6">
    <source>
        <dbReference type="Proteomes" id="UP001139648"/>
    </source>
</evidence>
<dbReference type="AlphaFoldDB" id="A0A9X2GT36"/>
<dbReference type="InterPro" id="IPR050679">
    <property type="entry name" value="Bact_HTH_transcr_reg"/>
</dbReference>
<dbReference type="RefSeq" id="WP_253754432.1">
    <property type="nucleotide sequence ID" value="NZ_BAABKA010000023.1"/>
</dbReference>
<name>A0A9X2GT36_9ACTN</name>
<gene>
    <name evidence="5" type="ORF">HD597_010114</name>
</gene>
<dbReference type="GO" id="GO:0045892">
    <property type="term" value="P:negative regulation of DNA-templated transcription"/>
    <property type="evidence" value="ECO:0007669"/>
    <property type="project" value="TreeGrafter"/>
</dbReference>
<reference evidence="5" key="1">
    <citation type="submission" date="2022-06" db="EMBL/GenBank/DDBJ databases">
        <title>Sequencing the genomes of 1000 actinobacteria strains.</title>
        <authorList>
            <person name="Klenk H.-P."/>
        </authorList>
    </citation>
    <scope>NUCLEOTIDE SEQUENCE</scope>
    <source>
        <strain evidence="5">DSM 46694</strain>
    </source>
</reference>
<evidence type="ECO:0000256" key="1">
    <source>
        <dbReference type="ARBA" id="ARBA00023015"/>
    </source>
</evidence>
<dbReference type="EMBL" id="JAMZEB010000002">
    <property type="protein sequence ID" value="MCP2363094.1"/>
    <property type="molecule type" value="Genomic_DNA"/>
</dbReference>
<keyword evidence="2 5" id="KW-0238">DNA-binding</keyword>
<evidence type="ECO:0000256" key="3">
    <source>
        <dbReference type="ARBA" id="ARBA00023163"/>
    </source>
</evidence>
<keyword evidence="6" id="KW-1185">Reference proteome</keyword>
<dbReference type="InterPro" id="IPR036388">
    <property type="entry name" value="WH-like_DNA-bd_sf"/>
</dbReference>
<proteinExistence type="predicted"/>
<dbReference type="InterPro" id="IPR000524">
    <property type="entry name" value="Tscrpt_reg_HTH_GntR"/>
</dbReference>
<sequence length="141" mass="15673">MVVDHDGDTPIYLGIAREIADRIQSGQLRPRRPIPSESQIMSGYGVSRDTARRAIRHLRDKMRLIYTVPMRGSFVRPEGETDDVTIAVEDEVFIDARMPTAVEMAELGMEQPGPVVVVIMAGQVELYPGGSRIRVVPARKS</sequence>
<protein>
    <submittedName>
        <fullName evidence="5">DNA-binding GntR family transcriptional regulator</fullName>
    </submittedName>
</protein>
<dbReference type="Proteomes" id="UP001139648">
    <property type="component" value="Unassembled WGS sequence"/>
</dbReference>
<dbReference type="PROSITE" id="PS50949">
    <property type="entry name" value="HTH_GNTR"/>
    <property type="match status" value="1"/>
</dbReference>
<organism evidence="5 6">
    <name type="scientific">Nonomuraea thailandensis</name>
    <dbReference type="NCBI Taxonomy" id="1188745"/>
    <lineage>
        <taxon>Bacteria</taxon>
        <taxon>Bacillati</taxon>
        <taxon>Actinomycetota</taxon>
        <taxon>Actinomycetes</taxon>
        <taxon>Streptosporangiales</taxon>
        <taxon>Streptosporangiaceae</taxon>
        <taxon>Nonomuraea</taxon>
    </lineage>
</organism>
<accession>A0A9X2GT36</accession>
<keyword evidence="3" id="KW-0804">Transcription</keyword>
<evidence type="ECO:0000259" key="4">
    <source>
        <dbReference type="PROSITE" id="PS50949"/>
    </source>
</evidence>
<dbReference type="GO" id="GO:0003677">
    <property type="term" value="F:DNA binding"/>
    <property type="evidence" value="ECO:0007669"/>
    <property type="project" value="UniProtKB-KW"/>
</dbReference>
<dbReference type="PANTHER" id="PTHR44846:SF17">
    <property type="entry name" value="GNTR-FAMILY TRANSCRIPTIONAL REGULATOR"/>
    <property type="match status" value="1"/>
</dbReference>
<dbReference type="SMART" id="SM00345">
    <property type="entry name" value="HTH_GNTR"/>
    <property type="match status" value="1"/>
</dbReference>